<dbReference type="Pfam" id="PF01040">
    <property type="entry name" value="UbiA"/>
    <property type="match status" value="1"/>
</dbReference>
<feature type="transmembrane region" description="Helical" evidence="6">
    <location>
        <begin position="82"/>
        <end position="101"/>
    </location>
</feature>
<keyword evidence="2" id="KW-1003">Cell membrane</keyword>
<feature type="transmembrane region" description="Helical" evidence="6">
    <location>
        <begin position="131"/>
        <end position="151"/>
    </location>
</feature>
<feature type="transmembrane region" description="Helical" evidence="6">
    <location>
        <begin position="107"/>
        <end position="124"/>
    </location>
</feature>
<dbReference type="EMBL" id="DSUJ01000010">
    <property type="protein sequence ID" value="HFI92283.1"/>
    <property type="molecule type" value="Genomic_DNA"/>
</dbReference>
<evidence type="ECO:0000256" key="3">
    <source>
        <dbReference type="ARBA" id="ARBA00022692"/>
    </source>
</evidence>
<dbReference type="GO" id="GO:0016020">
    <property type="term" value="C:membrane"/>
    <property type="evidence" value="ECO:0007669"/>
    <property type="project" value="UniProtKB-SubCell"/>
</dbReference>
<keyword evidence="5 6" id="KW-0472">Membrane</keyword>
<dbReference type="GO" id="GO:0016765">
    <property type="term" value="F:transferase activity, transferring alkyl or aryl (other than methyl) groups"/>
    <property type="evidence" value="ECO:0007669"/>
    <property type="project" value="InterPro"/>
</dbReference>
<evidence type="ECO:0008006" key="8">
    <source>
        <dbReference type="Google" id="ProtNLM"/>
    </source>
</evidence>
<evidence type="ECO:0000256" key="1">
    <source>
        <dbReference type="ARBA" id="ARBA00004141"/>
    </source>
</evidence>
<sequence>MKIIYNYIKLTRPLNCLITALVVFVGGIISSERVYLDQTLILASVVASVVAASGNVINDYFDIEIDKISHPERPLAKNNLKPSSALIYYSILLLIALTISFFLNTKLLSVVIFASTILFFYSFYLKKISLVGNITVAVLTALAFLFGGLAVNNFQAAIIPASFAFLINLIRELVKDAEDIEGDKLNNVITFPIKYGIEKTRNTITVLSLLLIALTIYPFIDHSYNIEYFVVVMIVVNPILVFILKKLFEDTSKQNLNFISSMLKITMIFGLIAIYLGK</sequence>
<reference evidence="7" key="1">
    <citation type="journal article" date="2020" name="mSystems">
        <title>Genome- and Community-Level Interaction Insights into Carbon Utilization and Element Cycling Functions of Hydrothermarchaeota in Hydrothermal Sediment.</title>
        <authorList>
            <person name="Zhou Z."/>
            <person name="Liu Y."/>
            <person name="Xu W."/>
            <person name="Pan J."/>
            <person name="Luo Z.H."/>
            <person name="Li M."/>
        </authorList>
    </citation>
    <scope>NUCLEOTIDE SEQUENCE [LARGE SCALE GENOMIC DNA]</scope>
    <source>
        <strain evidence="7">SpSt-479</strain>
    </source>
</reference>
<gene>
    <name evidence="7" type="ORF">ENS31_12265</name>
</gene>
<comment type="caution">
    <text evidence="7">The sequence shown here is derived from an EMBL/GenBank/DDBJ whole genome shotgun (WGS) entry which is preliminary data.</text>
</comment>
<dbReference type="PANTHER" id="PTHR42723:SF1">
    <property type="entry name" value="CHLOROPHYLL SYNTHASE, CHLOROPLASTIC"/>
    <property type="match status" value="1"/>
</dbReference>
<dbReference type="InterPro" id="IPR000537">
    <property type="entry name" value="UbiA_prenyltransferase"/>
</dbReference>
<accession>A0A7V3E8C3</accession>
<keyword evidence="3 6" id="KW-0812">Transmembrane</keyword>
<dbReference type="CDD" id="cd13961">
    <property type="entry name" value="PT_UbiA_DGGGPS"/>
    <property type="match status" value="1"/>
</dbReference>
<feature type="transmembrane region" description="Helical" evidence="6">
    <location>
        <begin position="41"/>
        <end position="61"/>
    </location>
</feature>
<feature type="transmembrane region" description="Helical" evidence="6">
    <location>
        <begin position="157"/>
        <end position="174"/>
    </location>
</feature>
<proteinExistence type="predicted"/>
<evidence type="ECO:0000256" key="5">
    <source>
        <dbReference type="ARBA" id="ARBA00023136"/>
    </source>
</evidence>
<dbReference type="Gene3D" id="1.20.120.1780">
    <property type="entry name" value="UbiA prenyltransferase"/>
    <property type="match status" value="1"/>
</dbReference>
<dbReference type="PANTHER" id="PTHR42723">
    <property type="entry name" value="CHLOROPHYLL SYNTHASE"/>
    <property type="match status" value="1"/>
</dbReference>
<dbReference type="Gene3D" id="1.10.357.140">
    <property type="entry name" value="UbiA prenyltransferase"/>
    <property type="match status" value="1"/>
</dbReference>
<keyword evidence="4 6" id="KW-1133">Transmembrane helix</keyword>
<dbReference type="InterPro" id="IPR044878">
    <property type="entry name" value="UbiA_sf"/>
</dbReference>
<feature type="transmembrane region" description="Helical" evidence="6">
    <location>
        <begin position="12"/>
        <end position="29"/>
    </location>
</feature>
<organism evidence="7">
    <name type="scientific">Ignavibacterium album</name>
    <dbReference type="NCBI Taxonomy" id="591197"/>
    <lineage>
        <taxon>Bacteria</taxon>
        <taxon>Pseudomonadati</taxon>
        <taxon>Ignavibacteriota</taxon>
        <taxon>Ignavibacteria</taxon>
        <taxon>Ignavibacteriales</taxon>
        <taxon>Ignavibacteriaceae</taxon>
        <taxon>Ignavibacterium</taxon>
    </lineage>
</organism>
<protein>
    <recommendedName>
        <fullName evidence="8">Geranylgeranylglycerol-phosphate geranylgeranyltransferase</fullName>
    </recommendedName>
</protein>
<evidence type="ECO:0000313" key="7">
    <source>
        <dbReference type="EMBL" id="HFI92283.1"/>
    </source>
</evidence>
<feature type="transmembrane region" description="Helical" evidence="6">
    <location>
        <begin position="226"/>
        <end position="244"/>
    </location>
</feature>
<name>A0A7V3E8C3_9BACT</name>
<evidence type="ECO:0000256" key="4">
    <source>
        <dbReference type="ARBA" id="ARBA00022989"/>
    </source>
</evidence>
<evidence type="ECO:0000256" key="6">
    <source>
        <dbReference type="SAM" id="Phobius"/>
    </source>
</evidence>
<feature type="transmembrane region" description="Helical" evidence="6">
    <location>
        <begin position="203"/>
        <end position="220"/>
    </location>
</feature>
<dbReference type="InterPro" id="IPR050475">
    <property type="entry name" value="Prenyltransferase_related"/>
</dbReference>
<comment type="subcellular location">
    <subcellularLocation>
        <location evidence="1">Membrane</location>
        <topology evidence="1">Multi-pass membrane protein</topology>
    </subcellularLocation>
</comment>
<dbReference type="AlphaFoldDB" id="A0A7V3E8C3"/>
<feature type="transmembrane region" description="Helical" evidence="6">
    <location>
        <begin position="256"/>
        <end position="276"/>
    </location>
</feature>
<evidence type="ECO:0000256" key="2">
    <source>
        <dbReference type="ARBA" id="ARBA00022475"/>
    </source>
</evidence>